<dbReference type="RefSeq" id="WP_146292531.1">
    <property type="nucleotide sequence ID" value="NZ_SELH01000018.1"/>
</dbReference>
<reference evidence="1 2" key="1">
    <citation type="submission" date="2019-02" db="EMBL/GenBank/DDBJ databases">
        <title>Apibacter muscae sp. nov.: a novel member of the house fly microbiota.</title>
        <authorList>
            <person name="Park R."/>
        </authorList>
    </citation>
    <scope>NUCLEOTIDE SEQUENCE [LARGE SCALE GENOMIC DNA]</scope>
    <source>
        <strain evidence="1 2">AL1</strain>
    </source>
</reference>
<dbReference type="EMBL" id="SELH01000018">
    <property type="protein sequence ID" value="TWP28461.1"/>
    <property type="molecule type" value="Genomic_DNA"/>
</dbReference>
<protein>
    <submittedName>
        <fullName evidence="1">Uncharacterized protein</fullName>
    </submittedName>
</protein>
<sequence>MSARKNITQAELKISSALKMLESSMIIIEQEKIKLNHALTILKEANDGVGVVQKPRKEKIKPLSSIKEAEVRNSFF</sequence>
<keyword evidence="2" id="KW-1185">Reference proteome</keyword>
<accession>A0A563DES3</accession>
<proteinExistence type="predicted"/>
<name>A0A563DES3_9FLAO</name>
<gene>
    <name evidence="1" type="ORF">ETU09_05925</name>
</gene>
<organism evidence="1 2">
    <name type="scientific">Apibacter muscae</name>
    <dbReference type="NCBI Taxonomy" id="2509004"/>
    <lineage>
        <taxon>Bacteria</taxon>
        <taxon>Pseudomonadati</taxon>
        <taxon>Bacteroidota</taxon>
        <taxon>Flavobacteriia</taxon>
        <taxon>Flavobacteriales</taxon>
        <taxon>Weeksellaceae</taxon>
        <taxon>Apibacter</taxon>
    </lineage>
</organism>
<evidence type="ECO:0000313" key="2">
    <source>
        <dbReference type="Proteomes" id="UP000319499"/>
    </source>
</evidence>
<evidence type="ECO:0000313" key="1">
    <source>
        <dbReference type="EMBL" id="TWP28461.1"/>
    </source>
</evidence>
<comment type="caution">
    <text evidence="1">The sequence shown here is derived from an EMBL/GenBank/DDBJ whole genome shotgun (WGS) entry which is preliminary data.</text>
</comment>
<dbReference type="AlphaFoldDB" id="A0A563DES3"/>
<dbReference type="Proteomes" id="UP000319499">
    <property type="component" value="Unassembled WGS sequence"/>
</dbReference>